<evidence type="ECO:0000313" key="1">
    <source>
        <dbReference type="EMBL" id="GFN77038.1"/>
    </source>
</evidence>
<name>A0AAV3Y282_9GAST</name>
<gene>
    <name evidence="1" type="ORF">PoB_000354400</name>
</gene>
<organism evidence="1 2">
    <name type="scientific">Plakobranchus ocellatus</name>
    <dbReference type="NCBI Taxonomy" id="259542"/>
    <lineage>
        <taxon>Eukaryota</taxon>
        <taxon>Metazoa</taxon>
        <taxon>Spiralia</taxon>
        <taxon>Lophotrochozoa</taxon>
        <taxon>Mollusca</taxon>
        <taxon>Gastropoda</taxon>
        <taxon>Heterobranchia</taxon>
        <taxon>Euthyneura</taxon>
        <taxon>Panpulmonata</taxon>
        <taxon>Sacoglossa</taxon>
        <taxon>Placobranchoidea</taxon>
        <taxon>Plakobranchidae</taxon>
        <taxon>Plakobranchus</taxon>
    </lineage>
</organism>
<comment type="caution">
    <text evidence="1">The sequence shown here is derived from an EMBL/GenBank/DDBJ whole genome shotgun (WGS) entry which is preliminary data.</text>
</comment>
<dbReference type="AlphaFoldDB" id="A0AAV3Y282"/>
<evidence type="ECO:0000313" key="2">
    <source>
        <dbReference type="Proteomes" id="UP000735302"/>
    </source>
</evidence>
<proteinExistence type="predicted"/>
<keyword evidence="2" id="KW-1185">Reference proteome</keyword>
<dbReference type="EMBL" id="BLXT01000430">
    <property type="protein sequence ID" value="GFN77038.1"/>
    <property type="molecule type" value="Genomic_DNA"/>
</dbReference>
<reference evidence="1 2" key="1">
    <citation type="journal article" date="2021" name="Elife">
        <title>Chloroplast acquisition without the gene transfer in kleptoplastic sea slugs, Plakobranchus ocellatus.</title>
        <authorList>
            <person name="Maeda T."/>
            <person name="Takahashi S."/>
            <person name="Yoshida T."/>
            <person name="Shimamura S."/>
            <person name="Takaki Y."/>
            <person name="Nagai Y."/>
            <person name="Toyoda A."/>
            <person name="Suzuki Y."/>
            <person name="Arimoto A."/>
            <person name="Ishii H."/>
            <person name="Satoh N."/>
            <person name="Nishiyama T."/>
            <person name="Hasebe M."/>
            <person name="Maruyama T."/>
            <person name="Minagawa J."/>
            <person name="Obokata J."/>
            <person name="Shigenobu S."/>
        </authorList>
    </citation>
    <scope>NUCLEOTIDE SEQUENCE [LARGE SCALE GENOMIC DNA]</scope>
</reference>
<protein>
    <submittedName>
        <fullName evidence="1">Zinc finger protein</fullName>
    </submittedName>
</protein>
<dbReference type="Proteomes" id="UP000735302">
    <property type="component" value="Unassembled WGS sequence"/>
</dbReference>
<sequence length="134" mass="15689">MDCYHEFLRMPLEMVNSEGTLTRTVRKLLRGVDVVEYIDYVLVHRPTCEDDVKTCEHFGRTFHAFVEGKLHSETKMCVLKGAERATNLQGENVDKVQSASRAKTKQEFRALYIWLDTWKSLFQTKQRSQHHSLI</sequence>
<accession>A0AAV3Y282</accession>